<proteinExistence type="predicted"/>
<dbReference type="RefSeq" id="WP_117680716.1">
    <property type="nucleotide sequence ID" value="NZ_QSRK01000004.1"/>
</dbReference>
<sequence length="175" mass="20686">MKTKSYLEIKVPISFDAPWFCELREALKDIPVLWQRNYYHITMAFIDDTQHLPEVEVIMHKYLDNARPVALTFDTLDVFITNTGMFIVNLTTSHIPYEFQKLVDDIRCDICCTHSDMQSDFRLHVTLGRIAEPKNDIDEVGFLVDEIDLKPFTLTLYEVEYRLFRGRSIYKNLLR</sequence>
<evidence type="ECO:0008006" key="3">
    <source>
        <dbReference type="Google" id="ProtNLM"/>
    </source>
</evidence>
<reference evidence="1 2" key="1">
    <citation type="submission" date="2018-08" db="EMBL/GenBank/DDBJ databases">
        <title>A genome reference for cultivated species of the human gut microbiota.</title>
        <authorList>
            <person name="Zou Y."/>
            <person name="Xue W."/>
            <person name="Luo G."/>
        </authorList>
    </citation>
    <scope>NUCLEOTIDE SEQUENCE [LARGE SCALE GENOMIC DNA]</scope>
    <source>
        <strain evidence="1 2">TF08-13</strain>
    </source>
</reference>
<dbReference type="AlphaFoldDB" id="A0A3E4R8H3"/>
<dbReference type="Proteomes" id="UP000260795">
    <property type="component" value="Unassembled WGS sequence"/>
</dbReference>
<organism evidence="1 2">
    <name type="scientific">Bacteroides uniformis</name>
    <dbReference type="NCBI Taxonomy" id="820"/>
    <lineage>
        <taxon>Bacteria</taxon>
        <taxon>Pseudomonadati</taxon>
        <taxon>Bacteroidota</taxon>
        <taxon>Bacteroidia</taxon>
        <taxon>Bacteroidales</taxon>
        <taxon>Bacteroidaceae</taxon>
        <taxon>Bacteroides</taxon>
    </lineage>
</organism>
<evidence type="ECO:0000313" key="2">
    <source>
        <dbReference type="Proteomes" id="UP000260795"/>
    </source>
</evidence>
<dbReference type="SUPFAM" id="SSF55144">
    <property type="entry name" value="LigT-like"/>
    <property type="match status" value="1"/>
</dbReference>
<dbReference type="Gene3D" id="3.90.1140.10">
    <property type="entry name" value="Cyclic phosphodiesterase"/>
    <property type="match status" value="1"/>
</dbReference>
<name>A0A3E4R8H3_BACUN</name>
<dbReference type="EMBL" id="QSRK01000004">
    <property type="protein sequence ID" value="RGL16322.1"/>
    <property type="molecule type" value="Genomic_DNA"/>
</dbReference>
<comment type="caution">
    <text evidence="1">The sequence shown here is derived from an EMBL/GenBank/DDBJ whole genome shotgun (WGS) entry which is preliminary data.</text>
</comment>
<gene>
    <name evidence="1" type="ORF">DXC80_03900</name>
</gene>
<accession>A0A3E4R8H3</accession>
<dbReference type="InterPro" id="IPR009097">
    <property type="entry name" value="Cyclic_Pdiesterase"/>
</dbReference>
<protein>
    <recommendedName>
        <fullName evidence="3">2'-5' RNA ligase family protein</fullName>
    </recommendedName>
</protein>
<evidence type="ECO:0000313" key="1">
    <source>
        <dbReference type="EMBL" id="RGL16322.1"/>
    </source>
</evidence>